<protein>
    <submittedName>
        <fullName evidence="4">Cyclic pyranopterin monophosphate synthase MoaC</fullName>
        <ecNumber evidence="4">4.6.1.17</ecNumber>
    </submittedName>
</protein>
<reference evidence="4 5" key="1">
    <citation type="submission" date="2020-08" db="EMBL/GenBank/DDBJ databases">
        <title>Winkia gen. nov., sp. nov., isolated from faeces of the Anser albifrons in China.</title>
        <authorList>
            <person name="Liu Q."/>
        </authorList>
    </citation>
    <scope>NUCLEOTIDE SEQUENCE [LARGE SCALE GENOMIC DNA]</scope>
    <source>
        <strain evidence="4 5">C62</strain>
    </source>
</reference>
<evidence type="ECO:0000256" key="2">
    <source>
        <dbReference type="ARBA" id="ARBA00023150"/>
    </source>
</evidence>
<dbReference type="Gene3D" id="3.30.70.640">
    <property type="entry name" value="Molybdopterin cofactor biosynthesis C (MoaC) domain"/>
    <property type="match status" value="1"/>
</dbReference>
<dbReference type="InterPro" id="IPR023045">
    <property type="entry name" value="MoaC"/>
</dbReference>
<evidence type="ECO:0000313" key="4">
    <source>
        <dbReference type="EMBL" id="MBD3689058.1"/>
    </source>
</evidence>
<comment type="caution">
    <text evidence="4">The sequence shown here is derived from an EMBL/GenBank/DDBJ whole genome shotgun (WGS) entry which is preliminary data.</text>
</comment>
<comment type="pathway">
    <text evidence="1">Cofactor biosynthesis; molybdopterin biosynthesis.</text>
</comment>
<dbReference type="NCBIfam" id="TIGR00581">
    <property type="entry name" value="moaC"/>
    <property type="match status" value="1"/>
</dbReference>
<dbReference type="InterPro" id="IPR036522">
    <property type="entry name" value="MoaC_sf"/>
</dbReference>
<proteinExistence type="predicted"/>
<keyword evidence="2" id="KW-0501">Molybdenum cofactor biosynthesis</keyword>
<organism evidence="4 5">
    <name type="scientific">Nanchangia anserum</name>
    <dbReference type="NCBI Taxonomy" id="2692125"/>
    <lineage>
        <taxon>Bacteria</taxon>
        <taxon>Bacillati</taxon>
        <taxon>Actinomycetota</taxon>
        <taxon>Actinomycetes</taxon>
        <taxon>Actinomycetales</taxon>
        <taxon>Actinomycetaceae</taxon>
        <taxon>Nanchangia</taxon>
    </lineage>
</organism>
<dbReference type="SUPFAM" id="SSF55040">
    <property type="entry name" value="Molybdenum cofactor biosynthesis protein C, MoaC"/>
    <property type="match status" value="1"/>
</dbReference>
<keyword evidence="5" id="KW-1185">Reference proteome</keyword>
<dbReference type="EMBL" id="JACRUO010000001">
    <property type="protein sequence ID" value="MBD3689058.1"/>
    <property type="molecule type" value="Genomic_DNA"/>
</dbReference>
<evidence type="ECO:0000259" key="3">
    <source>
        <dbReference type="Pfam" id="PF01967"/>
    </source>
</evidence>
<dbReference type="RefSeq" id="WP_191071957.1">
    <property type="nucleotide sequence ID" value="NZ_CP060506.1"/>
</dbReference>
<keyword evidence="4" id="KW-0456">Lyase</keyword>
<dbReference type="UniPathway" id="UPA00344"/>
<feature type="domain" description="Molybdopterin cofactor biosynthesis C (MoaC)" evidence="3">
    <location>
        <begin position="1"/>
        <end position="134"/>
    </location>
</feature>
<dbReference type="NCBIfam" id="NF006870">
    <property type="entry name" value="PRK09364.1"/>
    <property type="match status" value="1"/>
</dbReference>
<dbReference type="Proteomes" id="UP000627538">
    <property type="component" value="Unassembled WGS sequence"/>
</dbReference>
<dbReference type="GO" id="GO:0061799">
    <property type="term" value="F:cyclic pyranopterin monophosphate synthase activity"/>
    <property type="evidence" value="ECO:0007669"/>
    <property type="project" value="UniProtKB-EC"/>
</dbReference>
<evidence type="ECO:0000313" key="5">
    <source>
        <dbReference type="Proteomes" id="UP000627538"/>
    </source>
</evidence>
<dbReference type="GO" id="GO:0006777">
    <property type="term" value="P:Mo-molybdopterin cofactor biosynthetic process"/>
    <property type="evidence" value="ECO:0007669"/>
    <property type="project" value="UniProtKB-KW"/>
</dbReference>
<dbReference type="AlphaFoldDB" id="A0A8I0GCJ4"/>
<dbReference type="EC" id="4.6.1.17" evidence="4"/>
<gene>
    <name evidence="4" type="primary">moaC</name>
    <name evidence="4" type="ORF">H8R10_02265</name>
</gene>
<accession>A0A8I0GCJ4</accession>
<sequence>MVDVTAKTPTIREAHAEAIVACSAPIMAALRDDGVPKGDALAVARIAGIAGAKRTPELLPLAHPIGVHFCAVDLELMDAGVRITSRVKTADRTGIEMEALTAVTVAALALVDMVKGVDRGVSLSDARITYKAGGRSGEWRRETAHNA</sequence>
<evidence type="ECO:0000256" key="1">
    <source>
        <dbReference type="ARBA" id="ARBA00005046"/>
    </source>
</evidence>
<name>A0A8I0GCJ4_9ACTO</name>
<dbReference type="Pfam" id="PF01967">
    <property type="entry name" value="MoaC"/>
    <property type="match status" value="1"/>
</dbReference>
<dbReference type="InterPro" id="IPR002820">
    <property type="entry name" value="Mopterin_CF_biosynth-C_dom"/>
</dbReference>